<keyword evidence="2" id="KW-0012">Acyltransferase</keyword>
<proteinExistence type="predicted"/>
<dbReference type="CDD" id="cd04301">
    <property type="entry name" value="NAT_SF"/>
    <property type="match status" value="1"/>
</dbReference>
<reference evidence="4" key="2">
    <citation type="submission" date="2020-09" db="EMBL/GenBank/DDBJ databases">
        <authorList>
            <person name="Sun Q."/>
            <person name="Zhou Y."/>
        </authorList>
    </citation>
    <scope>NUCLEOTIDE SEQUENCE</scope>
    <source>
        <strain evidence="4">CGMCC 4.7201</strain>
    </source>
</reference>
<name>A0A918DXY7_9ACTN</name>
<dbReference type="Proteomes" id="UP000641932">
    <property type="component" value="Unassembled WGS sequence"/>
</dbReference>
<dbReference type="Gene3D" id="3.40.630.30">
    <property type="match status" value="1"/>
</dbReference>
<keyword evidence="1" id="KW-0808">Transferase</keyword>
<comment type="caution">
    <text evidence="4">The sequence shown here is derived from an EMBL/GenBank/DDBJ whole genome shotgun (WGS) entry which is preliminary data.</text>
</comment>
<dbReference type="InterPro" id="IPR050832">
    <property type="entry name" value="Bact_Acetyltransf"/>
</dbReference>
<dbReference type="SUPFAM" id="SSF55729">
    <property type="entry name" value="Acyl-CoA N-acyltransferases (Nat)"/>
    <property type="match status" value="1"/>
</dbReference>
<keyword evidence="5" id="KW-1185">Reference proteome</keyword>
<reference evidence="4" key="1">
    <citation type="journal article" date="2014" name="Int. J. Syst. Evol. Microbiol.">
        <title>Complete genome sequence of Corynebacterium casei LMG S-19264T (=DSM 44701T), isolated from a smear-ripened cheese.</title>
        <authorList>
            <consortium name="US DOE Joint Genome Institute (JGI-PGF)"/>
            <person name="Walter F."/>
            <person name="Albersmeier A."/>
            <person name="Kalinowski J."/>
            <person name="Ruckert C."/>
        </authorList>
    </citation>
    <scope>NUCLEOTIDE SEQUENCE</scope>
    <source>
        <strain evidence="4">CGMCC 4.7201</strain>
    </source>
</reference>
<protein>
    <recommendedName>
        <fullName evidence="3">N-acetyltransferase domain-containing protein</fullName>
    </recommendedName>
</protein>
<evidence type="ECO:0000259" key="3">
    <source>
        <dbReference type="PROSITE" id="PS51186"/>
    </source>
</evidence>
<organism evidence="4 5">
    <name type="scientific">Wenjunlia tyrosinilytica</name>
    <dbReference type="NCBI Taxonomy" id="1544741"/>
    <lineage>
        <taxon>Bacteria</taxon>
        <taxon>Bacillati</taxon>
        <taxon>Actinomycetota</taxon>
        <taxon>Actinomycetes</taxon>
        <taxon>Kitasatosporales</taxon>
        <taxon>Streptomycetaceae</taxon>
        <taxon>Wenjunlia</taxon>
    </lineage>
</organism>
<accession>A0A918DXY7</accession>
<dbReference type="EMBL" id="BMMS01000010">
    <property type="protein sequence ID" value="GGO87643.1"/>
    <property type="molecule type" value="Genomic_DNA"/>
</dbReference>
<dbReference type="InterPro" id="IPR000182">
    <property type="entry name" value="GNAT_dom"/>
</dbReference>
<dbReference type="Pfam" id="PF00583">
    <property type="entry name" value="Acetyltransf_1"/>
    <property type="match status" value="1"/>
</dbReference>
<dbReference type="PANTHER" id="PTHR43877">
    <property type="entry name" value="AMINOALKYLPHOSPHONATE N-ACETYLTRANSFERASE-RELATED-RELATED"/>
    <property type="match status" value="1"/>
</dbReference>
<gene>
    <name evidence="4" type="ORF">GCM10012280_26570</name>
</gene>
<feature type="domain" description="N-acetyltransferase" evidence="3">
    <location>
        <begin position="174"/>
        <end position="334"/>
    </location>
</feature>
<dbReference type="InterPro" id="IPR016181">
    <property type="entry name" value="Acyl_CoA_acyltransferase"/>
</dbReference>
<evidence type="ECO:0000256" key="2">
    <source>
        <dbReference type="ARBA" id="ARBA00023315"/>
    </source>
</evidence>
<evidence type="ECO:0000256" key="1">
    <source>
        <dbReference type="ARBA" id="ARBA00022679"/>
    </source>
</evidence>
<evidence type="ECO:0000313" key="4">
    <source>
        <dbReference type="EMBL" id="GGO87643.1"/>
    </source>
</evidence>
<sequence>MALELSPLAADRIPEAAGLVDQWYGRARRALPYLSARETGLPSGLELVQRRLSESGCVSAVAYERGAMAGFLVAAAQDLKPHEHAALHAHPRSAVVGLGGFAASAGREAEVLHELYVRVAARLVAERRLTHYVWMPADDAVAMAWFRLGFGLEWVHGLMPVKARGRQPREVGRLTIRRAGPSDGAPIGRMAVETARGYRQSAAFAPQPDEALTALRGHYTGALADPRSAAWIAVRGGEEVGMVVLTPAAPWPLVPPASVELAEAFVAPSARGEGVSRVLLATALAWAYDNGYRYVSARWRSGSPGSAGHWPRIGFKPVGHGLVRVLDPRLQGAR</sequence>
<evidence type="ECO:0000313" key="5">
    <source>
        <dbReference type="Proteomes" id="UP000641932"/>
    </source>
</evidence>
<dbReference type="RefSeq" id="WP_189131831.1">
    <property type="nucleotide sequence ID" value="NZ_BMMS01000010.1"/>
</dbReference>
<dbReference type="PROSITE" id="PS51186">
    <property type="entry name" value="GNAT"/>
    <property type="match status" value="1"/>
</dbReference>
<dbReference type="GO" id="GO:0016747">
    <property type="term" value="F:acyltransferase activity, transferring groups other than amino-acyl groups"/>
    <property type="evidence" value="ECO:0007669"/>
    <property type="project" value="InterPro"/>
</dbReference>
<dbReference type="PANTHER" id="PTHR43877:SF1">
    <property type="entry name" value="ACETYLTRANSFERASE"/>
    <property type="match status" value="1"/>
</dbReference>
<dbReference type="AlphaFoldDB" id="A0A918DXY7"/>